<evidence type="ECO:0000313" key="3">
    <source>
        <dbReference type="EMBL" id="AEE46118.1"/>
    </source>
</evidence>
<keyword evidence="4" id="KW-1185">Reference proteome</keyword>
<dbReference type="EMBL" id="CP002666">
    <property type="protein sequence ID" value="AEE46118.1"/>
    <property type="molecule type" value="Genomic_DNA"/>
</dbReference>
<evidence type="ECO:0000256" key="1">
    <source>
        <dbReference type="SAM" id="MobiDB-lite"/>
    </source>
</evidence>
<organism evidence="3 4">
    <name type="scientific">Cellulomonas fimi (strain ATCC 484 / DSM 20113 / JCM 1341 / CCUG 24087 / LMG 16345 / NBRC 15513 / NCIMB 8980 / NCTC 7547 / NRS-133)</name>
    <dbReference type="NCBI Taxonomy" id="590998"/>
    <lineage>
        <taxon>Bacteria</taxon>
        <taxon>Bacillati</taxon>
        <taxon>Actinomycetota</taxon>
        <taxon>Actinomycetes</taxon>
        <taxon>Micrococcales</taxon>
        <taxon>Cellulomonadaceae</taxon>
        <taxon>Cellulomonas</taxon>
    </lineage>
</organism>
<dbReference type="Proteomes" id="UP000008460">
    <property type="component" value="Chromosome"/>
</dbReference>
<sequence>MSAPLVALVVVGALALSVGGGWPVVSLVLRLASRSSDAGRPRQATRHAHAADPAGTAAATTRPAATPEAAPAATAPDGSTPSPLAVSDGPEGEGARAVLRGGTWVGILERLAVTGCLLLGDVGGIAVIVAVKGLGRYPELRENPGASERFVIGTLASLVWAAGVGYGAVALLA</sequence>
<protein>
    <submittedName>
        <fullName evidence="3">Uncharacterized protein</fullName>
    </submittedName>
</protein>
<accession>F4H071</accession>
<name>F4H071_CELFA</name>
<feature type="transmembrane region" description="Helical" evidence="2">
    <location>
        <begin position="151"/>
        <end position="172"/>
    </location>
</feature>
<evidence type="ECO:0000313" key="4">
    <source>
        <dbReference type="Proteomes" id="UP000008460"/>
    </source>
</evidence>
<dbReference type="eggNOG" id="ENOG5032YG5">
    <property type="taxonomic scope" value="Bacteria"/>
</dbReference>
<dbReference type="STRING" id="590998.Celf_1988"/>
<proteinExistence type="predicted"/>
<dbReference type="HOGENOM" id="CLU_117983_1_0_11"/>
<dbReference type="RefSeq" id="WP_013771144.1">
    <property type="nucleotide sequence ID" value="NC_015514.1"/>
</dbReference>
<gene>
    <name evidence="3" type="ordered locus">Celf_1988</name>
</gene>
<reference evidence="3 4" key="1">
    <citation type="submission" date="2011-04" db="EMBL/GenBank/DDBJ databases">
        <title>Complete sequence of Cellulomonas fimi ATCC 484.</title>
        <authorList>
            <consortium name="US DOE Joint Genome Institute"/>
            <person name="Lucas S."/>
            <person name="Han J."/>
            <person name="Lapidus A."/>
            <person name="Cheng J.-F."/>
            <person name="Goodwin L."/>
            <person name="Pitluck S."/>
            <person name="Peters L."/>
            <person name="Chertkov O."/>
            <person name="Detter J.C."/>
            <person name="Han C."/>
            <person name="Tapia R."/>
            <person name="Land M."/>
            <person name="Hauser L."/>
            <person name="Kyrpides N."/>
            <person name="Ivanova N."/>
            <person name="Ovchinnikova G."/>
            <person name="Pagani I."/>
            <person name="Mead D."/>
            <person name="Brumm P."/>
            <person name="Woyke T."/>
        </authorList>
    </citation>
    <scope>NUCLEOTIDE SEQUENCE [LARGE SCALE GENOMIC DNA]</scope>
    <source>
        <strain evidence="4">ATCC 484 / DSM 20113 / JCM 1341 / NBRC 15513 / NCIMB 8980 / NCTC 7547</strain>
    </source>
</reference>
<keyword evidence="2" id="KW-0812">Transmembrane</keyword>
<keyword evidence="2" id="KW-1133">Transmembrane helix</keyword>
<keyword evidence="2" id="KW-0472">Membrane</keyword>
<feature type="compositionally biased region" description="Low complexity" evidence="1">
    <location>
        <begin position="51"/>
        <end position="83"/>
    </location>
</feature>
<feature type="region of interest" description="Disordered" evidence="1">
    <location>
        <begin position="38"/>
        <end position="93"/>
    </location>
</feature>
<dbReference type="KEGG" id="cfi:Celf_1988"/>
<dbReference type="AlphaFoldDB" id="F4H071"/>
<evidence type="ECO:0000256" key="2">
    <source>
        <dbReference type="SAM" id="Phobius"/>
    </source>
</evidence>
<feature type="transmembrane region" description="Helical" evidence="2">
    <location>
        <begin position="111"/>
        <end position="131"/>
    </location>
</feature>